<dbReference type="Gene3D" id="1.10.10.10">
    <property type="entry name" value="Winged helix-like DNA-binding domain superfamily/Winged helix DNA-binding domain"/>
    <property type="match status" value="1"/>
</dbReference>
<evidence type="ECO:0000313" key="2">
    <source>
        <dbReference type="EMBL" id="MFC5502506.1"/>
    </source>
</evidence>
<name>A0ABW0NQ11_9MICO</name>
<organism evidence="2 3">
    <name type="scientific">Lysinimonas soli</name>
    <dbReference type="NCBI Taxonomy" id="1074233"/>
    <lineage>
        <taxon>Bacteria</taxon>
        <taxon>Bacillati</taxon>
        <taxon>Actinomycetota</taxon>
        <taxon>Actinomycetes</taxon>
        <taxon>Micrococcales</taxon>
        <taxon>Microbacteriaceae</taxon>
        <taxon>Lysinimonas</taxon>
    </lineage>
</organism>
<dbReference type="InterPro" id="IPR000835">
    <property type="entry name" value="HTH_MarR-typ"/>
</dbReference>
<reference evidence="3" key="1">
    <citation type="journal article" date="2019" name="Int. J. Syst. Evol. Microbiol.">
        <title>The Global Catalogue of Microorganisms (GCM) 10K type strain sequencing project: providing services to taxonomists for standard genome sequencing and annotation.</title>
        <authorList>
            <consortium name="The Broad Institute Genomics Platform"/>
            <consortium name="The Broad Institute Genome Sequencing Center for Infectious Disease"/>
            <person name="Wu L."/>
            <person name="Ma J."/>
        </authorList>
    </citation>
    <scope>NUCLEOTIDE SEQUENCE [LARGE SCALE GENOMIC DNA]</scope>
    <source>
        <strain evidence="3">CGMCC 4.6997</strain>
    </source>
</reference>
<accession>A0ABW0NQ11</accession>
<dbReference type="SMART" id="SM00347">
    <property type="entry name" value="HTH_MARR"/>
    <property type="match status" value="1"/>
</dbReference>
<dbReference type="SUPFAM" id="SSF46785">
    <property type="entry name" value="Winged helix' DNA-binding domain"/>
    <property type="match status" value="1"/>
</dbReference>
<keyword evidence="3" id="KW-1185">Reference proteome</keyword>
<evidence type="ECO:0000259" key="1">
    <source>
        <dbReference type="PROSITE" id="PS50995"/>
    </source>
</evidence>
<dbReference type="Pfam" id="PF12802">
    <property type="entry name" value="MarR_2"/>
    <property type="match status" value="1"/>
</dbReference>
<dbReference type="PANTHER" id="PTHR33164">
    <property type="entry name" value="TRANSCRIPTIONAL REGULATOR, MARR FAMILY"/>
    <property type="match status" value="1"/>
</dbReference>
<dbReference type="InterPro" id="IPR039422">
    <property type="entry name" value="MarR/SlyA-like"/>
</dbReference>
<dbReference type="EMBL" id="JBHSMG010000002">
    <property type="protein sequence ID" value="MFC5502506.1"/>
    <property type="molecule type" value="Genomic_DNA"/>
</dbReference>
<dbReference type="InterPro" id="IPR036390">
    <property type="entry name" value="WH_DNA-bd_sf"/>
</dbReference>
<dbReference type="RefSeq" id="WP_386740198.1">
    <property type="nucleotide sequence ID" value="NZ_JBHSMG010000002.1"/>
</dbReference>
<dbReference type="InterPro" id="IPR036388">
    <property type="entry name" value="WH-like_DNA-bd_sf"/>
</dbReference>
<sequence>MRIDLEAAGDLGYRNPMALHLATLVELWRSPEFAAGLVDEVVEGLGATDARVLWELGYRRECRPGVLASVIGIGAPSISKSTARLLGRGLIAAAPDPTDARATVLRLTGEGEAVTRRLYQVGDSFIDRLTADWTDEDRRIATSLLARLARRAQDFSGVGDN</sequence>
<gene>
    <name evidence="2" type="ORF">ACFPJ4_09675</name>
</gene>
<dbReference type="PANTHER" id="PTHR33164:SF104">
    <property type="entry name" value="TRANSCRIPTIONAL REGULATORY PROTEIN"/>
    <property type="match status" value="1"/>
</dbReference>
<protein>
    <submittedName>
        <fullName evidence="2">MarR family winged helix-turn-helix transcriptional regulator</fullName>
    </submittedName>
</protein>
<evidence type="ECO:0000313" key="3">
    <source>
        <dbReference type="Proteomes" id="UP001596039"/>
    </source>
</evidence>
<proteinExistence type="predicted"/>
<comment type="caution">
    <text evidence="2">The sequence shown here is derived from an EMBL/GenBank/DDBJ whole genome shotgun (WGS) entry which is preliminary data.</text>
</comment>
<feature type="domain" description="HTH marR-type" evidence="1">
    <location>
        <begin position="14"/>
        <end position="150"/>
    </location>
</feature>
<dbReference type="PROSITE" id="PS50995">
    <property type="entry name" value="HTH_MARR_2"/>
    <property type="match status" value="1"/>
</dbReference>
<dbReference type="Proteomes" id="UP001596039">
    <property type="component" value="Unassembled WGS sequence"/>
</dbReference>